<dbReference type="GO" id="GO:0004190">
    <property type="term" value="F:aspartic-type endopeptidase activity"/>
    <property type="evidence" value="ECO:0007669"/>
    <property type="project" value="UniProtKB-KW"/>
</dbReference>
<feature type="domain" description="Peptidase A1" evidence="21">
    <location>
        <begin position="101"/>
        <end position="404"/>
    </location>
</feature>
<dbReference type="PANTHER" id="PTHR47966">
    <property type="entry name" value="BETA-SITE APP-CLEAVING ENZYME, ISOFORM A-RELATED"/>
    <property type="match status" value="1"/>
</dbReference>
<keyword evidence="14" id="KW-0472">Membrane</keyword>
<evidence type="ECO:0000256" key="15">
    <source>
        <dbReference type="ARBA" id="ARBA00023180"/>
    </source>
</evidence>
<reference evidence="22" key="2">
    <citation type="journal article" date="2023" name="IMA Fungus">
        <title>Comparative genomic study of the Penicillium genus elucidates a diverse pangenome and 15 lateral gene transfer events.</title>
        <authorList>
            <person name="Petersen C."/>
            <person name="Sorensen T."/>
            <person name="Nielsen M.R."/>
            <person name="Sondergaard T.E."/>
            <person name="Sorensen J.L."/>
            <person name="Fitzpatrick D.A."/>
            <person name="Frisvad J.C."/>
            <person name="Nielsen K.L."/>
        </authorList>
    </citation>
    <scope>NUCLEOTIDE SEQUENCE</scope>
    <source>
        <strain evidence="22">IBT 29864</strain>
    </source>
</reference>
<feature type="disulfide bond" evidence="18">
    <location>
        <begin position="132"/>
        <end position="137"/>
    </location>
</feature>
<evidence type="ECO:0000256" key="20">
    <source>
        <dbReference type="SAM" id="SignalP"/>
    </source>
</evidence>
<dbReference type="PROSITE" id="PS00141">
    <property type="entry name" value="ASP_PROTEASE"/>
    <property type="match status" value="1"/>
</dbReference>
<dbReference type="Gene3D" id="2.40.70.10">
    <property type="entry name" value="Acid Proteases"/>
    <property type="match status" value="2"/>
</dbReference>
<evidence type="ECO:0000256" key="16">
    <source>
        <dbReference type="ARBA" id="ARBA00023288"/>
    </source>
</evidence>
<evidence type="ECO:0000256" key="18">
    <source>
        <dbReference type="PIRSR" id="PIRSR601461-2"/>
    </source>
</evidence>
<comment type="subcellular location">
    <subcellularLocation>
        <location evidence="3">Cell membrane</location>
        <topology evidence="3">Lipid-anchor</topology>
        <topology evidence="3">GPI-anchor</topology>
    </subcellularLocation>
</comment>
<feature type="active site" evidence="17">
    <location>
        <position position="119"/>
    </location>
</feature>
<dbReference type="PRINTS" id="PR00792">
    <property type="entry name" value="PEPSIN"/>
</dbReference>
<comment type="catalytic activity">
    <reaction evidence="1">
        <text>Hydrolysis of proteins with broad specificity similar to that of pepsin A, preferring hydrophobic residues at P1 and P1', but also cleaving 20-Gly-|-Glu-21 in the B chain of insulin. Clots milk, and activates trypsinogen.</text>
        <dbReference type="EC" id="3.4.23.20"/>
    </reaction>
</comment>
<evidence type="ECO:0000256" key="6">
    <source>
        <dbReference type="ARBA" id="ARBA00013206"/>
    </source>
</evidence>
<proteinExistence type="inferred from homology"/>
<dbReference type="RefSeq" id="XP_056553035.1">
    <property type="nucleotide sequence ID" value="XM_056700972.1"/>
</dbReference>
<evidence type="ECO:0000256" key="14">
    <source>
        <dbReference type="ARBA" id="ARBA00023136"/>
    </source>
</evidence>
<comment type="similarity">
    <text evidence="4 19">Belongs to the peptidase A1 family.</text>
</comment>
<keyword evidence="7" id="KW-1003">Cell membrane</keyword>
<dbReference type="FunFam" id="2.40.70.10:FF:000060">
    <property type="entry name" value="Aspartic-type endopeptidase ctsD"/>
    <property type="match status" value="1"/>
</dbReference>
<evidence type="ECO:0000256" key="2">
    <source>
        <dbReference type="ARBA" id="ARBA00002983"/>
    </source>
</evidence>
<dbReference type="GO" id="GO:0098552">
    <property type="term" value="C:side of membrane"/>
    <property type="evidence" value="ECO:0007669"/>
    <property type="project" value="UniProtKB-KW"/>
</dbReference>
<evidence type="ECO:0000256" key="4">
    <source>
        <dbReference type="ARBA" id="ARBA00007447"/>
    </source>
</evidence>
<dbReference type="SUPFAM" id="SSF50630">
    <property type="entry name" value="Acid proteases"/>
    <property type="match status" value="1"/>
</dbReference>
<dbReference type="InterPro" id="IPR033121">
    <property type="entry name" value="PEPTIDASE_A1"/>
</dbReference>
<keyword evidence="13" id="KW-0843">Virulence</keyword>
<evidence type="ECO:0000259" key="21">
    <source>
        <dbReference type="PROSITE" id="PS51767"/>
    </source>
</evidence>
<dbReference type="Pfam" id="PF00026">
    <property type="entry name" value="Asp"/>
    <property type="match status" value="1"/>
</dbReference>
<feature type="chain" id="PRO_5040916306" description="penicillopepsin" evidence="20">
    <location>
        <begin position="19"/>
        <end position="490"/>
    </location>
</feature>
<keyword evidence="16" id="KW-0449">Lipoprotein</keyword>
<comment type="caution">
    <text evidence="22">The sequence shown here is derived from an EMBL/GenBank/DDBJ whole genome shotgun (WGS) entry which is preliminary data.</text>
</comment>
<evidence type="ECO:0000256" key="12">
    <source>
        <dbReference type="ARBA" id="ARBA00022801"/>
    </source>
</evidence>
<dbReference type="InterPro" id="IPR034164">
    <property type="entry name" value="Pepsin-like_dom"/>
</dbReference>
<keyword evidence="10 20" id="KW-0732">Signal</keyword>
<dbReference type="OrthoDB" id="28208at2759"/>
<dbReference type="GeneID" id="81440151"/>
<name>A0A9W9S2C5_9EURO</name>
<evidence type="ECO:0000313" key="23">
    <source>
        <dbReference type="Proteomes" id="UP001147782"/>
    </source>
</evidence>
<sequence>MRFSPCLLIAGLSTSVHAFYPYELKIEASASISSRENVHRRFFPWTLVSDSSDDAADAKPLTLDIKKVPVRRDDTYKIVESNTPTLPNSAALNQDGQDFSYFSVVEVGSQKEEMWLALDTGSPSSWVFSASCTDKVCTTHHSFNTSASSSYASNSSAFKIGYGSGWVKGDLGQDVFSIAGMDVTLSFGTATFANDTFSNYPLDGILGLGRSRTGGWGIPSFMDIVAKNKYTTSNIVGFSLSRASDNKKDGEVNFGTVDTSKFDGNITYTATNADTWTIPMDDVYVNGQATGLTNRSATIDTGTTYILIPPADAKTLFARIPGSSQSGENYIIPCNSTATLELSFSGIKYSIQPEDYIGASSTGGCVSTIVGHQSSGANDWLVGDVFLKNVYSVFDFDNGQIGFGARCAPNTTGNGTFTDPSSTATTGDAAATAAGTGTGTGTGSVGISTTNATISATTTADTVMHTGAASRLSQGVGLSLLTAITGLLFL</sequence>
<feature type="active site" evidence="17">
    <location>
        <position position="300"/>
    </location>
</feature>
<keyword evidence="15" id="KW-0325">Glycoprotein</keyword>
<dbReference type="InterPro" id="IPR001461">
    <property type="entry name" value="Aspartic_peptidase_A1"/>
</dbReference>
<dbReference type="FunFam" id="2.40.70.10:FF:000085">
    <property type="entry name" value="Aspartic-type endopeptidase (CtsD), putative"/>
    <property type="match status" value="1"/>
</dbReference>
<comment type="function">
    <text evidence="2">Secreted aspartic endopeptidase that allows assimilation of proteinaceous substrates. The scissile peptide bond is attacked by a nucleophilic water molecule activated by two aspartic residues in the active site. Shows a broad primary substrate specificity. Favors hydrophobic residues at the P1 and P1' positions, but can also activate trypsinogen and hydrolyze the B chain of insulin between positions 'Gly-20' and 'Glu-21'.</text>
</comment>
<evidence type="ECO:0000256" key="13">
    <source>
        <dbReference type="ARBA" id="ARBA00023026"/>
    </source>
</evidence>
<evidence type="ECO:0000256" key="1">
    <source>
        <dbReference type="ARBA" id="ARBA00000043"/>
    </source>
</evidence>
<accession>A0A9W9S2C5</accession>
<comment type="subunit">
    <text evidence="5">Monomer.</text>
</comment>
<dbReference type="EC" id="3.4.23.20" evidence="6"/>
<dbReference type="GO" id="GO:0006508">
    <property type="term" value="P:proteolysis"/>
    <property type="evidence" value="ECO:0007669"/>
    <property type="project" value="UniProtKB-KW"/>
</dbReference>
<gene>
    <name evidence="22" type="ORF">N7496_008053</name>
</gene>
<dbReference type="CDD" id="cd05471">
    <property type="entry name" value="pepsin_like"/>
    <property type="match status" value="1"/>
</dbReference>
<evidence type="ECO:0000256" key="7">
    <source>
        <dbReference type="ARBA" id="ARBA00022475"/>
    </source>
</evidence>
<keyword evidence="23" id="KW-1185">Reference proteome</keyword>
<dbReference type="InterPro" id="IPR021109">
    <property type="entry name" value="Peptidase_aspartic_dom_sf"/>
</dbReference>
<dbReference type="InterPro" id="IPR001969">
    <property type="entry name" value="Aspartic_peptidase_AS"/>
</dbReference>
<keyword evidence="12 19" id="KW-0378">Hydrolase</keyword>
<protein>
    <recommendedName>
        <fullName evidence="6">penicillopepsin</fullName>
        <ecNumber evidence="6">3.4.23.20</ecNumber>
    </recommendedName>
</protein>
<keyword evidence="18" id="KW-1015">Disulfide bond</keyword>
<evidence type="ECO:0000256" key="10">
    <source>
        <dbReference type="ARBA" id="ARBA00022729"/>
    </source>
</evidence>
<keyword evidence="9 19" id="KW-0645">Protease</keyword>
<evidence type="ECO:0000256" key="17">
    <source>
        <dbReference type="PIRSR" id="PIRSR601461-1"/>
    </source>
</evidence>
<evidence type="ECO:0000256" key="19">
    <source>
        <dbReference type="RuleBase" id="RU000454"/>
    </source>
</evidence>
<evidence type="ECO:0000256" key="5">
    <source>
        <dbReference type="ARBA" id="ARBA00011245"/>
    </source>
</evidence>
<evidence type="ECO:0000313" key="22">
    <source>
        <dbReference type="EMBL" id="KAJ5368293.1"/>
    </source>
</evidence>
<dbReference type="PROSITE" id="PS51767">
    <property type="entry name" value="PEPTIDASE_A1"/>
    <property type="match status" value="1"/>
</dbReference>
<keyword evidence="8" id="KW-0336">GPI-anchor</keyword>
<dbReference type="AlphaFoldDB" id="A0A9W9S2C5"/>
<dbReference type="PANTHER" id="PTHR47966:SF75">
    <property type="entry name" value="ENDOPEPTIDASE (CTSD), PUTATIVE (AFU_ORTHOLOGUE AFUA_4G07040)-RELATED"/>
    <property type="match status" value="1"/>
</dbReference>
<evidence type="ECO:0000256" key="11">
    <source>
        <dbReference type="ARBA" id="ARBA00022750"/>
    </source>
</evidence>
<feature type="signal peptide" evidence="20">
    <location>
        <begin position="1"/>
        <end position="18"/>
    </location>
</feature>
<evidence type="ECO:0000256" key="9">
    <source>
        <dbReference type="ARBA" id="ARBA00022670"/>
    </source>
</evidence>
<evidence type="ECO:0000256" key="3">
    <source>
        <dbReference type="ARBA" id="ARBA00004609"/>
    </source>
</evidence>
<reference evidence="22" key="1">
    <citation type="submission" date="2022-11" db="EMBL/GenBank/DDBJ databases">
        <authorList>
            <person name="Petersen C."/>
        </authorList>
    </citation>
    <scope>NUCLEOTIDE SEQUENCE</scope>
    <source>
        <strain evidence="22">IBT 29864</strain>
    </source>
</reference>
<dbReference type="EMBL" id="JAPZBS010000007">
    <property type="protein sequence ID" value="KAJ5368293.1"/>
    <property type="molecule type" value="Genomic_DNA"/>
</dbReference>
<organism evidence="22 23">
    <name type="scientific">Penicillium cataractarum</name>
    <dbReference type="NCBI Taxonomy" id="2100454"/>
    <lineage>
        <taxon>Eukaryota</taxon>
        <taxon>Fungi</taxon>
        <taxon>Dikarya</taxon>
        <taxon>Ascomycota</taxon>
        <taxon>Pezizomycotina</taxon>
        <taxon>Eurotiomycetes</taxon>
        <taxon>Eurotiomycetidae</taxon>
        <taxon>Eurotiales</taxon>
        <taxon>Aspergillaceae</taxon>
        <taxon>Penicillium</taxon>
    </lineage>
</organism>
<keyword evidence="11 19" id="KW-0064">Aspartyl protease</keyword>
<evidence type="ECO:0000256" key="8">
    <source>
        <dbReference type="ARBA" id="ARBA00022622"/>
    </source>
</evidence>
<dbReference type="Proteomes" id="UP001147782">
    <property type="component" value="Unassembled WGS sequence"/>
</dbReference>
<dbReference type="GO" id="GO:0005886">
    <property type="term" value="C:plasma membrane"/>
    <property type="evidence" value="ECO:0007669"/>
    <property type="project" value="UniProtKB-SubCell"/>
</dbReference>